<keyword evidence="7 8" id="KW-0407">Ion channel</keyword>
<organism evidence="13 14">
    <name type="scientific">Polypedilum vanderplanki</name>
    <name type="common">Sleeping chironomid midge</name>
    <dbReference type="NCBI Taxonomy" id="319348"/>
    <lineage>
        <taxon>Eukaryota</taxon>
        <taxon>Metazoa</taxon>
        <taxon>Ecdysozoa</taxon>
        <taxon>Arthropoda</taxon>
        <taxon>Hexapoda</taxon>
        <taxon>Insecta</taxon>
        <taxon>Pterygota</taxon>
        <taxon>Neoptera</taxon>
        <taxon>Endopterygota</taxon>
        <taxon>Diptera</taxon>
        <taxon>Nematocera</taxon>
        <taxon>Chironomoidea</taxon>
        <taxon>Chironomidae</taxon>
        <taxon>Chironominae</taxon>
        <taxon>Polypedilum</taxon>
        <taxon>Polypedilum</taxon>
    </lineage>
</organism>
<feature type="transmembrane region" description="Helical" evidence="11">
    <location>
        <begin position="665"/>
        <end position="687"/>
    </location>
</feature>
<evidence type="ECO:0000313" key="13">
    <source>
        <dbReference type="EMBL" id="KAG5678215.1"/>
    </source>
</evidence>
<dbReference type="GO" id="GO:0022841">
    <property type="term" value="F:potassium ion leak channel activity"/>
    <property type="evidence" value="ECO:0007669"/>
    <property type="project" value="TreeGrafter"/>
</dbReference>
<keyword evidence="4 11" id="KW-1133">Transmembrane helix</keyword>
<feature type="coiled-coil region" evidence="9">
    <location>
        <begin position="182"/>
        <end position="217"/>
    </location>
</feature>
<feature type="compositionally biased region" description="Low complexity" evidence="10">
    <location>
        <begin position="76"/>
        <end position="95"/>
    </location>
</feature>
<feature type="transmembrane region" description="Helical" evidence="11">
    <location>
        <begin position="722"/>
        <end position="744"/>
    </location>
</feature>
<evidence type="ECO:0000313" key="14">
    <source>
        <dbReference type="Proteomes" id="UP001107558"/>
    </source>
</evidence>
<evidence type="ECO:0000256" key="8">
    <source>
        <dbReference type="RuleBase" id="RU003857"/>
    </source>
</evidence>
<keyword evidence="14" id="KW-1185">Reference proteome</keyword>
<feature type="region of interest" description="Disordered" evidence="10">
    <location>
        <begin position="323"/>
        <end position="350"/>
    </location>
</feature>
<dbReference type="GO" id="GO:0005886">
    <property type="term" value="C:plasma membrane"/>
    <property type="evidence" value="ECO:0007669"/>
    <property type="project" value="TreeGrafter"/>
</dbReference>
<dbReference type="SUPFAM" id="SSF81324">
    <property type="entry name" value="Voltage-gated potassium channels"/>
    <property type="match status" value="2"/>
</dbReference>
<keyword evidence="3 8" id="KW-0812">Transmembrane</keyword>
<dbReference type="AlphaFoldDB" id="A0A9J6C8A9"/>
<dbReference type="Gene3D" id="1.10.287.70">
    <property type="match status" value="1"/>
</dbReference>
<evidence type="ECO:0000256" key="7">
    <source>
        <dbReference type="ARBA" id="ARBA00023303"/>
    </source>
</evidence>
<feature type="compositionally biased region" description="Basic and acidic residues" evidence="10">
    <location>
        <begin position="324"/>
        <end position="339"/>
    </location>
</feature>
<protein>
    <recommendedName>
        <fullName evidence="12">Potassium channel domain-containing protein</fullName>
    </recommendedName>
</protein>
<evidence type="ECO:0000256" key="9">
    <source>
        <dbReference type="SAM" id="Coils"/>
    </source>
</evidence>
<sequence>MENSSSLRRRTSRNTRESTPDPIRGERISKAVENSDKAASTTNTITTTRPRSIEVDANEAKYVVRGILNVGPPSPAGSISSSSSGSGSGPNSSGSHAYRAKILSKKEKSMAQAVHRSQSTSRQSASCQTNNDIFTYLRRAKRSLSAPRKREGSVESVSFTPQMQEMKITLLQNEKYELSNKSDDNSEKNLLLEQNLKRFEEERRQFEMEKLKFLEEKRELDRLRLQRFERYKRELEARRLGIKPNYDIDNPNDYMVARKVVIDYKMNEDLQRQQDSGSESEPDITVVEMKPKITTAGESEKCQTDDFHDADDGIVVEAISSSDVNREENNAIRERDKTDGQINQNQNHQNGKELLNGLEKSNDQKLTEAAAVANNIEEMEKIEFDEKNPMRFAPFCRLLLHECRHIWQRHKISHADEWQLLKYEFKKCMSELLMFMIFCGMGGIILHYFEGNFEMLNKTGVKRVKRDFIDQLWLSSHNLREEDWKSMARTRLRKFEEELQTAIENGMRTYSGHTTWNFVNAVLFCFDVSTTTGYGHISPKTTTGQIITIIYAIIGIPIFLILLADFGKLFTWIIKFVWVFVRRLYYTGSCRKVRKTAPAQDVMRGLNVMYDFMRRPSMAFDPNVLREVQQQQQQQQQQEQNFGPNESPLTPIPENLENYAIDDEFNLPISVAIIMLLTYMLCGAAIYCMLENDWSFFEAFYFVFISISTIGLGDLVPTDSLYMVLSIFYLIFGLALTSMCINVVQLKLSDHFRAASSKIVGLQLAEAASQGSNPQSPNELQSVQSTNSNENVHQPQQPSTNVIIADKNTKNTNSTML</sequence>
<comment type="similarity">
    <text evidence="8">Belongs to the two pore domain potassium channel (TC 1.A.1.8) family.</text>
</comment>
<evidence type="ECO:0000256" key="6">
    <source>
        <dbReference type="ARBA" id="ARBA00023136"/>
    </source>
</evidence>
<dbReference type="Proteomes" id="UP001107558">
    <property type="component" value="Chromosome 2"/>
</dbReference>
<dbReference type="PANTHER" id="PTHR11003">
    <property type="entry name" value="POTASSIUM CHANNEL, SUBFAMILY K"/>
    <property type="match status" value="1"/>
</dbReference>
<keyword evidence="9" id="KW-0175">Coiled coil</keyword>
<dbReference type="EMBL" id="JADBJN010000002">
    <property type="protein sequence ID" value="KAG5678215.1"/>
    <property type="molecule type" value="Genomic_DNA"/>
</dbReference>
<dbReference type="PRINTS" id="PR01333">
    <property type="entry name" value="2POREKCHANEL"/>
</dbReference>
<keyword evidence="6 11" id="KW-0472">Membrane</keyword>
<feature type="compositionally biased region" description="Polar residues" evidence="10">
    <location>
        <begin position="769"/>
        <end position="802"/>
    </location>
</feature>
<dbReference type="GO" id="GO:0015271">
    <property type="term" value="F:outward rectifier potassium channel activity"/>
    <property type="evidence" value="ECO:0007669"/>
    <property type="project" value="TreeGrafter"/>
</dbReference>
<evidence type="ECO:0000256" key="3">
    <source>
        <dbReference type="ARBA" id="ARBA00022692"/>
    </source>
</evidence>
<feature type="compositionally biased region" description="Polar residues" evidence="10">
    <location>
        <begin position="115"/>
        <end position="127"/>
    </location>
</feature>
<proteinExistence type="inferred from homology"/>
<evidence type="ECO:0000256" key="2">
    <source>
        <dbReference type="ARBA" id="ARBA00022448"/>
    </source>
</evidence>
<feature type="compositionally biased region" description="Basic and acidic residues" evidence="10">
    <location>
        <begin position="14"/>
        <end position="36"/>
    </location>
</feature>
<dbReference type="Pfam" id="PF07885">
    <property type="entry name" value="Ion_trans_2"/>
    <property type="match status" value="2"/>
</dbReference>
<feature type="transmembrane region" description="Helical" evidence="11">
    <location>
        <begin position="518"/>
        <end position="537"/>
    </location>
</feature>
<evidence type="ECO:0000256" key="4">
    <source>
        <dbReference type="ARBA" id="ARBA00022989"/>
    </source>
</evidence>
<dbReference type="GO" id="GO:0030322">
    <property type="term" value="P:stabilization of membrane potential"/>
    <property type="evidence" value="ECO:0007669"/>
    <property type="project" value="TreeGrafter"/>
</dbReference>
<feature type="domain" description="Potassium channel" evidence="12">
    <location>
        <begin position="515"/>
        <end position="570"/>
    </location>
</feature>
<evidence type="ECO:0000259" key="12">
    <source>
        <dbReference type="Pfam" id="PF07885"/>
    </source>
</evidence>
<keyword evidence="5 8" id="KW-0406">Ion transport</keyword>
<dbReference type="InterPro" id="IPR013099">
    <property type="entry name" value="K_chnl_dom"/>
</dbReference>
<feature type="transmembrane region" description="Helical" evidence="11">
    <location>
        <begin position="432"/>
        <end position="449"/>
    </location>
</feature>
<feature type="transmembrane region" description="Helical" evidence="11">
    <location>
        <begin position="699"/>
        <end position="716"/>
    </location>
</feature>
<feature type="region of interest" description="Disordered" evidence="10">
    <location>
        <begin position="70"/>
        <end position="127"/>
    </location>
</feature>
<evidence type="ECO:0000256" key="11">
    <source>
        <dbReference type="SAM" id="Phobius"/>
    </source>
</evidence>
<name>A0A9J6C8A9_POLVA</name>
<comment type="subcellular location">
    <subcellularLocation>
        <location evidence="1">Membrane</location>
        <topology evidence="1">Multi-pass membrane protein</topology>
    </subcellularLocation>
</comment>
<dbReference type="InterPro" id="IPR003280">
    <property type="entry name" value="2pore_dom_K_chnl"/>
</dbReference>
<gene>
    <name evidence="13" type="ORF">PVAND_007907</name>
</gene>
<evidence type="ECO:0000256" key="1">
    <source>
        <dbReference type="ARBA" id="ARBA00004141"/>
    </source>
</evidence>
<keyword evidence="2 8" id="KW-0813">Transport</keyword>
<feature type="domain" description="Potassium channel" evidence="12">
    <location>
        <begin position="675"/>
        <end position="745"/>
    </location>
</feature>
<reference evidence="13" key="1">
    <citation type="submission" date="2021-03" db="EMBL/GenBank/DDBJ databases">
        <title>Chromosome level genome of the anhydrobiotic midge Polypedilum vanderplanki.</title>
        <authorList>
            <person name="Yoshida Y."/>
            <person name="Kikawada T."/>
            <person name="Gusev O."/>
        </authorList>
    </citation>
    <scope>NUCLEOTIDE SEQUENCE</scope>
    <source>
        <strain evidence="13">NIAS01</strain>
        <tissue evidence="13">Whole body or cell culture</tissue>
    </source>
</reference>
<dbReference type="PANTHER" id="PTHR11003:SF335">
    <property type="entry name" value="POTASSIUM CHANNEL DOMAIN-CONTAINING PROTEIN"/>
    <property type="match status" value="1"/>
</dbReference>
<feature type="region of interest" description="Disordered" evidence="10">
    <location>
        <begin position="769"/>
        <end position="817"/>
    </location>
</feature>
<evidence type="ECO:0000256" key="10">
    <source>
        <dbReference type="SAM" id="MobiDB-lite"/>
    </source>
</evidence>
<evidence type="ECO:0000256" key="5">
    <source>
        <dbReference type="ARBA" id="ARBA00023065"/>
    </source>
</evidence>
<feature type="region of interest" description="Disordered" evidence="10">
    <location>
        <begin position="1"/>
        <end position="52"/>
    </location>
</feature>
<dbReference type="OrthoDB" id="297496at2759"/>
<feature type="transmembrane region" description="Helical" evidence="11">
    <location>
        <begin position="549"/>
        <end position="574"/>
    </location>
</feature>
<accession>A0A9J6C8A9</accession>
<comment type="caution">
    <text evidence="13">The sequence shown here is derived from an EMBL/GenBank/DDBJ whole genome shotgun (WGS) entry which is preliminary data.</text>
</comment>